<name>A0A0R0LFI7_SOYBN</name>
<evidence type="ECO:0000313" key="2">
    <source>
        <dbReference type="EnsemblPlants" id="KRH77821"/>
    </source>
</evidence>
<reference evidence="1 2" key="1">
    <citation type="journal article" date="2010" name="Nature">
        <title>Genome sequence of the palaeopolyploid soybean.</title>
        <authorList>
            <person name="Schmutz J."/>
            <person name="Cannon S.B."/>
            <person name="Schlueter J."/>
            <person name="Ma J."/>
            <person name="Mitros T."/>
            <person name="Nelson W."/>
            <person name="Hyten D.L."/>
            <person name="Song Q."/>
            <person name="Thelen J.J."/>
            <person name="Cheng J."/>
            <person name="Xu D."/>
            <person name="Hellsten U."/>
            <person name="May G.D."/>
            <person name="Yu Y."/>
            <person name="Sakurai T."/>
            <person name="Umezawa T."/>
            <person name="Bhattacharyya M.K."/>
            <person name="Sandhu D."/>
            <person name="Valliyodan B."/>
            <person name="Lindquist E."/>
            <person name="Peto M."/>
            <person name="Grant D."/>
            <person name="Shu S."/>
            <person name="Goodstein D."/>
            <person name="Barry K."/>
            <person name="Futrell-Griggs M."/>
            <person name="Abernathy B."/>
            <person name="Du J."/>
            <person name="Tian Z."/>
            <person name="Zhu L."/>
            <person name="Gill N."/>
            <person name="Joshi T."/>
            <person name="Libault M."/>
            <person name="Sethuraman A."/>
            <person name="Zhang X.-C."/>
            <person name="Shinozaki K."/>
            <person name="Nguyen H.T."/>
            <person name="Wing R.A."/>
            <person name="Cregan P."/>
            <person name="Specht J."/>
            <person name="Grimwood J."/>
            <person name="Rokhsar D."/>
            <person name="Stacey G."/>
            <person name="Shoemaker R.C."/>
            <person name="Jackson S.A."/>
        </authorList>
    </citation>
    <scope>NUCLEOTIDE SEQUENCE [LARGE SCALE GENOMIC DNA]</scope>
    <source>
        <strain evidence="2">cv. Williams 82</strain>
        <tissue evidence="1">Callus</tissue>
    </source>
</reference>
<organism evidence="1">
    <name type="scientific">Glycine max</name>
    <name type="common">Soybean</name>
    <name type="synonym">Glycine hispida</name>
    <dbReference type="NCBI Taxonomy" id="3847"/>
    <lineage>
        <taxon>Eukaryota</taxon>
        <taxon>Viridiplantae</taxon>
        <taxon>Streptophyta</taxon>
        <taxon>Embryophyta</taxon>
        <taxon>Tracheophyta</taxon>
        <taxon>Spermatophyta</taxon>
        <taxon>Magnoliopsida</taxon>
        <taxon>eudicotyledons</taxon>
        <taxon>Gunneridae</taxon>
        <taxon>Pentapetalae</taxon>
        <taxon>rosids</taxon>
        <taxon>fabids</taxon>
        <taxon>Fabales</taxon>
        <taxon>Fabaceae</taxon>
        <taxon>Papilionoideae</taxon>
        <taxon>50 kb inversion clade</taxon>
        <taxon>NPAAA clade</taxon>
        <taxon>indigoferoid/millettioid clade</taxon>
        <taxon>Phaseoleae</taxon>
        <taxon>Glycine</taxon>
        <taxon>Glycine subgen. Soja</taxon>
    </lineage>
</organism>
<dbReference type="Gramene" id="KRH77821">
    <property type="protein sequence ID" value="KRH77821"/>
    <property type="gene ID" value="GLYMA_01G235500"/>
</dbReference>
<reference evidence="2" key="2">
    <citation type="submission" date="2018-02" db="UniProtKB">
        <authorList>
            <consortium name="EnsemblPlants"/>
        </authorList>
    </citation>
    <scope>IDENTIFICATION</scope>
    <source>
        <strain evidence="2">Williams 82</strain>
    </source>
</reference>
<evidence type="ECO:0000313" key="3">
    <source>
        <dbReference type="Proteomes" id="UP000008827"/>
    </source>
</evidence>
<keyword evidence="3" id="KW-1185">Reference proteome</keyword>
<dbReference type="InParanoid" id="A0A0R0LFI7"/>
<gene>
    <name evidence="1" type="ORF">GLYMA_01G235500</name>
</gene>
<dbReference type="AlphaFoldDB" id="A0A0R0LFI7"/>
<sequence>MERFCFFHRKTCHLVQDIVRKYLPGAKKHQQPVRYFSWLPHQEGIMAVVALAGKLGNGGPCKNLIRQIQSFGYSVKEFQCRHVMSPINFNQSECV</sequence>
<dbReference type="EnsemblPlants" id="KRH77821">
    <property type="protein sequence ID" value="KRH77821"/>
    <property type="gene ID" value="GLYMA_01G235500"/>
</dbReference>
<protein>
    <submittedName>
        <fullName evidence="1 2">Uncharacterized protein</fullName>
    </submittedName>
</protein>
<accession>A0A0R0LFI7</accession>
<dbReference type="EMBL" id="CM000834">
    <property type="protein sequence ID" value="KRH77821.1"/>
    <property type="molecule type" value="Genomic_DNA"/>
</dbReference>
<evidence type="ECO:0000313" key="1">
    <source>
        <dbReference type="EMBL" id="KRH77821.1"/>
    </source>
</evidence>
<proteinExistence type="predicted"/>
<reference evidence="1" key="3">
    <citation type="submission" date="2018-07" db="EMBL/GenBank/DDBJ databases">
        <title>WGS assembly of Glycine max.</title>
        <authorList>
            <person name="Schmutz J."/>
            <person name="Cannon S."/>
            <person name="Schlueter J."/>
            <person name="Ma J."/>
            <person name="Mitros T."/>
            <person name="Nelson W."/>
            <person name="Hyten D."/>
            <person name="Song Q."/>
            <person name="Thelen J."/>
            <person name="Cheng J."/>
            <person name="Xu D."/>
            <person name="Hellsten U."/>
            <person name="May G."/>
            <person name="Yu Y."/>
            <person name="Sakurai T."/>
            <person name="Umezawa T."/>
            <person name="Bhattacharyya M."/>
            <person name="Sandhu D."/>
            <person name="Valliyodan B."/>
            <person name="Lindquist E."/>
            <person name="Peto M."/>
            <person name="Grant D."/>
            <person name="Shu S."/>
            <person name="Goodstein D."/>
            <person name="Barry K."/>
            <person name="Futrell-Griggs M."/>
            <person name="Abernathy B."/>
            <person name="Du J."/>
            <person name="Tian Z."/>
            <person name="Zhu L."/>
            <person name="Gill N."/>
            <person name="Joshi T."/>
            <person name="Libault M."/>
            <person name="Sethuraman A."/>
            <person name="Zhang X."/>
            <person name="Shinozaki K."/>
            <person name="Nguyen H."/>
            <person name="Wing R."/>
            <person name="Cregan P."/>
            <person name="Specht J."/>
            <person name="Grimwood J."/>
            <person name="Rokhsar D."/>
            <person name="Stacey G."/>
            <person name="Shoemaker R."/>
            <person name="Jackson S."/>
        </authorList>
    </citation>
    <scope>NUCLEOTIDE SEQUENCE</scope>
    <source>
        <tissue evidence="1">Callus</tissue>
    </source>
</reference>
<dbReference type="Proteomes" id="UP000008827">
    <property type="component" value="Chromosome 1"/>
</dbReference>